<comment type="caution">
    <text evidence="1">The sequence shown here is derived from an EMBL/GenBank/DDBJ whole genome shotgun (WGS) entry which is preliminary data.</text>
</comment>
<dbReference type="AlphaFoldDB" id="A0A9D4CEI7"/>
<gene>
    <name evidence="1" type="ORF">DPMN_065004</name>
</gene>
<reference evidence="1" key="1">
    <citation type="journal article" date="2019" name="bioRxiv">
        <title>The Genome of the Zebra Mussel, Dreissena polymorpha: A Resource for Invasive Species Research.</title>
        <authorList>
            <person name="McCartney M.A."/>
            <person name="Auch B."/>
            <person name="Kono T."/>
            <person name="Mallez S."/>
            <person name="Zhang Y."/>
            <person name="Obille A."/>
            <person name="Becker A."/>
            <person name="Abrahante J.E."/>
            <person name="Garbe J."/>
            <person name="Badalamenti J.P."/>
            <person name="Herman A."/>
            <person name="Mangelson H."/>
            <person name="Liachko I."/>
            <person name="Sullivan S."/>
            <person name="Sone E.D."/>
            <person name="Koren S."/>
            <person name="Silverstein K.A.T."/>
            <person name="Beckman K.B."/>
            <person name="Gohl D.M."/>
        </authorList>
    </citation>
    <scope>NUCLEOTIDE SEQUENCE</scope>
    <source>
        <strain evidence="1">Duluth1</strain>
        <tissue evidence="1">Whole animal</tissue>
    </source>
</reference>
<keyword evidence="2" id="KW-1185">Reference proteome</keyword>
<dbReference type="EMBL" id="JAIWYP010000013">
    <property type="protein sequence ID" value="KAH3722055.1"/>
    <property type="molecule type" value="Genomic_DNA"/>
</dbReference>
<proteinExistence type="predicted"/>
<sequence length="81" mass="8772">MALRRRGRQRGILGDGVRGFLGVGGGVLWAEWVGVENARTGLCSDPETDGRRGGFGGKRGEKVEWGSFVRKGKMDKVVIIL</sequence>
<accession>A0A9D4CEI7</accession>
<dbReference type="Proteomes" id="UP000828390">
    <property type="component" value="Unassembled WGS sequence"/>
</dbReference>
<name>A0A9D4CEI7_DREPO</name>
<reference evidence="1" key="2">
    <citation type="submission" date="2020-11" db="EMBL/GenBank/DDBJ databases">
        <authorList>
            <person name="McCartney M.A."/>
            <person name="Auch B."/>
            <person name="Kono T."/>
            <person name="Mallez S."/>
            <person name="Becker A."/>
            <person name="Gohl D.M."/>
            <person name="Silverstein K.A.T."/>
            <person name="Koren S."/>
            <person name="Bechman K.B."/>
            <person name="Herman A."/>
            <person name="Abrahante J.E."/>
            <person name="Garbe J."/>
        </authorList>
    </citation>
    <scope>NUCLEOTIDE SEQUENCE</scope>
    <source>
        <strain evidence="1">Duluth1</strain>
        <tissue evidence="1">Whole animal</tissue>
    </source>
</reference>
<evidence type="ECO:0000313" key="1">
    <source>
        <dbReference type="EMBL" id="KAH3722055.1"/>
    </source>
</evidence>
<protein>
    <submittedName>
        <fullName evidence="1">Uncharacterized protein</fullName>
    </submittedName>
</protein>
<organism evidence="1 2">
    <name type="scientific">Dreissena polymorpha</name>
    <name type="common">Zebra mussel</name>
    <name type="synonym">Mytilus polymorpha</name>
    <dbReference type="NCBI Taxonomy" id="45954"/>
    <lineage>
        <taxon>Eukaryota</taxon>
        <taxon>Metazoa</taxon>
        <taxon>Spiralia</taxon>
        <taxon>Lophotrochozoa</taxon>
        <taxon>Mollusca</taxon>
        <taxon>Bivalvia</taxon>
        <taxon>Autobranchia</taxon>
        <taxon>Heteroconchia</taxon>
        <taxon>Euheterodonta</taxon>
        <taxon>Imparidentia</taxon>
        <taxon>Neoheterodontei</taxon>
        <taxon>Myida</taxon>
        <taxon>Dreissenoidea</taxon>
        <taxon>Dreissenidae</taxon>
        <taxon>Dreissena</taxon>
    </lineage>
</organism>
<evidence type="ECO:0000313" key="2">
    <source>
        <dbReference type="Proteomes" id="UP000828390"/>
    </source>
</evidence>